<keyword evidence="7" id="KW-1185">Reference proteome</keyword>
<dbReference type="SUPFAM" id="SSF143113">
    <property type="entry name" value="NAP-like"/>
    <property type="match status" value="1"/>
</dbReference>
<comment type="similarity">
    <text evidence="1">Belongs to the nucleosome assembly protein (NAP) family.</text>
</comment>
<dbReference type="OrthoDB" id="10251242at2759"/>
<gene>
    <name evidence="6" type="ORF">TAPDE_001979</name>
</gene>
<evidence type="ECO:0000313" key="6">
    <source>
        <dbReference type="EMBL" id="CCG82052.1"/>
    </source>
</evidence>
<dbReference type="InterPro" id="IPR029063">
    <property type="entry name" value="SAM-dependent_MTases_sf"/>
</dbReference>
<dbReference type="Pfam" id="PF00956">
    <property type="entry name" value="NAP"/>
    <property type="match status" value="1"/>
</dbReference>
<dbReference type="Pfam" id="PF01596">
    <property type="entry name" value="Methyltransf_3"/>
    <property type="match status" value="1"/>
</dbReference>
<dbReference type="GO" id="GO:0008171">
    <property type="term" value="F:O-methyltransferase activity"/>
    <property type="evidence" value="ECO:0007669"/>
    <property type="project" value="InterPro"/>
</dbReference>
<reference evidence="6 7" key="1">
    <citation type="journal article" date="2013" name="MBio">
        <title>Genome sequencing of the plant pathogen Taphrina deformans, the causal agent of peach leaf curl.</title>
        <authorList>
            <person name="Cisse O.H."/>
            <person name="Almeida J.M.G.C.F."/>
            <person name="Fonseca A."/>
            <person name="Kumar A.A."/>
            <person name="Salojaervi J."/>
            <person name="Overmyer K."/>
            <person name="Hauser P.M."/>
            <person name="Pagni M."/>
        </authorList>
    </citation>
    <scope>NUCLEOTIDE SEQUENCE [LARGE SCALE GENOMIC DNA]</scope>
    <source>
        <strain evidence="7">PYCC 5710 / ATCC 11124 / CBS 356.35 / IMI 108563 / JCM 9778 / NBRC 8474</strain>
    </source>
</reference>
<dbReference type="CDD" id="cd02440">
    <property type="entry name" value="AdoMet_MTases"/>
    <property type="match status" value="1"/>
</dbReference>
<dbReference type="AlphaFoldDB" id="R4XFC3"/>
<evidence type="ECO:0000256" key="2">
    <source>
        <dbReference type="ARBA" id="ARBA00022603"/>
    </source>
</evidence>
<dbReference type="InterPro" id="IPR050362">
    <property type="entry name" value="Cation-dep_OMT"/>
</dbReference>
<dbReference type="eggNOG" id="KOG1508">
    <property type="taxonomic scope" value="Eukaryota"/>
</dbReference>
<keyword evidence="3" id="KW-0808">Transferase</keyword>
<evidence type="ECO:0000256" key="5">
    <source>
        <dbReference type="ARBA" id="ARBA00023453"/>
    </source>
</evidence>
<keyword evidence="2" id="KW-0489">Methyltransferase</keyword>
<sequence>MSEKDVEVKQIATNVVDSLAAIEESFRLAKLELLKKENELFKPLYAKREKLTSAVPHFWSTVLSVEDELLDFIKEAEADLLKSCTSFRVQKLDDDPRNFTISMSFSRNAYLENTSCNFIKNFKFDGGRLTSRAVALDWRDGKNLVQRAAEQDRLSFFSLFSFVGMAAEVDEMDIDEDDPQLILEDMAMLLVDEVYPHALSYFTDALLPPQTPAESPHIGAIDTSGAETPSMALESMTTSFLDAQERVSASKSMEDGVPIGAGKSHKLSSASQAIEPYARDVSTALPDFLAQHRRESIESFNELKMVSENEAQFLLFLASYGHVKRVLEIGCFTGYSAMIFAHAGAEEVVTMEIDPELASFAKLGIHRAGLSEAVKVVVGDAHKTILDKQSVQGKFDLIFIDAEKSGYLDYIKVILERDLLSRERGIIVADNTLRRGCVATLEMPVRHHTAESHAEKMKNDEFESGVHDIRRFNDFVKNSDVLESVLMPAWDGCTLLRYKKIN</sequence>
<name>R4XFC3_TAPDE</name>
<dbReference type="InterPro" id="IPR002935">
    <property type="entry name" value="SAM_O-MeTrfase"/>
</dbReference>
<evidence type="ECO:0000256" key="1">
    <source>
        <dbReference type="ARBA" id="ARBA00009947"/>
    </source>
</evidence>
<dbReference type="SUPFAM" id="SSF53335">
    <property type="entry name" value="S-adenosyl-L-methionine-dependent methyltransferases"/>
    <property type="match status" value="1"/>
</dbReference>
<keyword evidence="4" id="KW-0949">S-adenosyl-L-methionine</keyword>
<comment type="caution">
    <text evidence="6">The sequence shown here is derived from an EMBL/GenBank/DDBJ whole genome shotgun (WGS) entry which is preliminary data.</text>
</comment>
<dbReference type="GO" id="GO:0006334">
    <property type="term" value="P:nucleosome assembly"/>
    <property type="evidence" value="ECO:0007669"/>
    <property type="project" value="InterPro"/>
</dbReference>
<dbReference type="PROSITE" id="PS51682">
    <property type="entry name" value="SAM_OMT_I"/>
    <property type="match status" value="1"/>
</dbReference>
<dbReference type="Gene3D" id="3.40.50.150">
    <property type="entry name" value="Vaccinia Virus protein VP39"/>
    <property type="match status" value="1"/>
</dbReference>
<dbReference type="InterPro" id="IPR002164">
    <property type="entry name" value="NAP_family"/>
</dbReference>
<accession>R4XFC3</accession>
<dbReference type="GO" id="GO:0005634">
    <property type="term" value="C:nucleus"/>
    <property type="evidence" value="ECO:0007669"/>
    <property type="project" value="InterPro"/>
</dbReference>
<evidence type="ECO:0000313" key="7">
    <source>
        <dbReference type="Proteomes" id="UP000013776"/>
    </source>
</evidence>
<dbReference type="EMBL" id="CAHR02000069">
    <property type="protein sequence ID" value="CCG82052.1"/>
    <property type="molecule type" value="Genomic_DNA"/>
</dbReference>
<dbReference type="PANTHER" id="PTHR10509">
    <property type="entry name" value="O-METHYLTRANSFERASE-RELATED"/>
    <property type="match status" value="1"/>
</dbReference>
<dbReference type="Proteomes" id="UP000013776">
    <property type="component" value="Unassembled WGS sequence"/>
</dbReference>
<dbReference type="Gene3D" id="3.30.1120.90">
    <property type="entry name" value="Nucleosome assembly protein"/>
    <property type="match status" value="1"/>
</dbReference>
<proteinExistence type="inferred from homology"/>
<dbReference type="GO" id="GO:0008757">
    <property type="term" value="F:S-adenosylmethionine-dependent methyltransferase activity"/>
    <property type="evidence" value="ECO:0007669"/>
    <property type="project" value="TreeGrafter"/>
</dbReference>
<evidence type="ECO:0000256" key="3">
    <source>
        <dbReference type="ARBA" id="ARBA00022679"/>
    </source>
</evidence>
<protein>
    <submittedName>
        <fullName evidence="6">O-methyltransferase</fullName>
    </submittedName>
</protein>
<dbReference type="InterPro" id="IPR037231">
    <property type="entry name" value="NAP-like_sf"/>
</dbReference>
<comment type="similarity">
    <text evidence="5">Belongs to the class I-like SAM-binding methyltransferase superfamily. Cation-dependent O-methyltransferase family.</text>
</comment>
<dbReference type="eggNOG" id="KOG1663">
    <property type="taxonomic scope" value="Eukaryota"/>
</dbReference>
<evidence type="ECO:0000256" key="4">
    <source>
        <dbReference type="ARBA" id="ARBA00022691"/>
    </source>
</evidence>
<dbReference type="PANTHER" id="PTHR10509:SF14">
    <property type="entry name" value="CAFFEOYL-COA O-METHYLTRANSFERASE 3-RELATED"/>
    <property type="match status" value="1"/>
</dbReference>
<organism evidence="6 7">
    <name type="scientific">Taphrina deformans (strain PYCC 5710 / ATCC 11124 / CBS 356.35 / IMI 108563 / JCM 9778 / NBRC 8474)</name>
    <name type="common">Peach leaf curl fungus</name>
    <name type="synonym">Lalaria deformans</name>
    <dbReference type="NCBI Taxonomy" id="1097556"/>
    <lineage>
        <taxon>Eukaryota</taxon>
        <taxon>Fungi</taxon>
        <taxon>Dikarya</taxon>
        <taxon>Ascomycota</taxon>
        <taxon>Taphrinomycotina</taxon>
        <taxon>Taphrinomycetes</taxon>
        <taxon>Taphrinales</taxon>
        <taxon>Taphrinaceae</taxon>
        <taxon>Taphrina</taxon>
    </lineage>
</organism>
<dbReference type="GO" id="GO:0032259">
    <property type="term" value="P:methylation"/>
    <property type="evidence" value="ECO:0007669"/>
    <property type="project" value="UniProtKB-KW"/>
</dbReference>
<dbReference type="STRING" id="1097556.R4XFC3"/>